<proteinExistence type="inferred from homology"/>
<dbReference type="Gene3D" id="3.90.220.20">
    <property type="entry name" value="DNA methylase specificity domains"/>
    <property type="match status" value="2"/>
</dbReference>
<feature type="domain" description="Type I restriction modification DNA specificity" evidence="5">
    <location>
        <begin position="26"/>
        <end position="57"/>
    </location>
</feature>
<dbReference type="REBASE" id="188448">
    <property type="entry name" value="S.Pab2014ORF929P"/>
</dbReference>
<dbReference type="GO" id="GO:0004519">
    <property type="term" value="F:endonuclease activity"/>
    <property type="evidence" value="ECO:0007669"/>
    <property type="project" value="UniProtKB-KW"/>
</dbReference>
<evidence type="ECO:0000256" key="4">
    <source>
        <dbReference type="SAM" id="Coils"/>
    </source>
</evidence>
<evidence type="ECO:0000313" key="6">
    <source>
        <dbReference type="EMBL" id="APZ51264.1"/>
    </source>
</evidence>
<reference evidence="6 7" key="1">
    <citation type="submission" date="2016-04" db="EMBL/GenBank/DDBJ databases">
        <title>Deep-sea bacteria in the southern Pacific.</title>
        <authorList>
            <person name="Tang K."/>
        </authorList>
    </citation>
    <scope>NUCLEOTIDE SEQUENCE [LARGE SCALE GENOMIC DNA]</scope>
    <source>
        <strain evidence="6 7">JLT2014</strain>
    </source>
</reference>
<dbReference type="PANTHER" id="PTHR30408:SF12">
    <property type="entry name" value="TYPE I RESTRICTION ENZYME MJAVIII SPECIFICITY SUBUNIT"/>
    <property type="match status" value="1"/>
</dbReference>
<keyword evidence="2" id="KW-0680">Restriction system</keyword>
<organism evidence="6 7">
    <name type="scientific">Salipiger abyssi</name>
    <dbReference type="NCBI Taxonomy" id="1250539"/>
    <lineage>
        <taxon>Bacteria</taxon>
        <taxon>Pseudomonadati</taxon>
        <taxon>Pseudomonadota</taxon>
        <taxon>Alphaproteobacteria</taxon>
        <taxon>Rhodobacterales</taxon>
        <taxon>Roseobacteraceae</taxon>
        <taxon>Salipiger</taxon>
    </lineage>
</organism>
<name>A0A1P8UPD0_9RHOB</name>
<keyword evidence="6" id="KW-0255">Endonuclease</keyword>
<dbReference type="CDD" id="cd17515">
    <property type="entry name" value="RMtype1_S_MjaORF132P_Sau1132ORF3780P-TRD1-CR1_like"/>
    <property type="match status" value="1"/>
</dbReference>
<feature type="coiled-coil region" evidence="4">
    <location>
        <begin position="240"/>
        <end position="267"/>
    </location>
</feature>
<keyword evidence="6" id="KW-0378">Hydrolase</keyword>
<keyword evidence="6" id="KW-0540">Nuclease</keyword>
<dbReference type="InterPro" id="IPR044946">
    <property type="entry name" value="Restrct_endonuc_typeI_TRD_sf"/>
</dbReference>
<feature type="domain" description="Type I restriction modification DNA specificity" evidence="5">
    <location>
        <begin position="86"/>
        <end position="255"/>
    </location>
</feature>
<dbReference type="EMBL" id="CP015093">
    <property type="protein sequence ID" value="APZ51264.1"/>
    <property type="molecule type" value="Genomic_DNA"/>
</dbReference>
<dbReference type="Proteomes" id="UP000187059">
    <property type="component" value="Chromosome"/>
</dbReference>
<sequence>MIHSFWAYSYGLTNDRLRLYPKDALKVPVAIPPLPEQKKIAEILSTWDEAIETTEALLAIARTQKRALMQTLLTGKRRFPEFEGQEWREVRLGDIARTWSGGTPSRKRPEFFGGAIPWIKSGEVNAARVLSTEETITEAALAASAARMVSPGNILVAMYGATAGVVSISGIPAAINQAILAVEPSAGTDGAYLHRSIEFAMDKTKRLTQGGQPNLNAAIIRSTKLFLPELEEQRLIAGVIDDAQREIDALRNQTEKLRTEKKALMQQLLTRKRRVQVDA</sequence>
<accession>A0A1P8UPD0</accession>
<dbReference type="KEGG" id="paby:Ga0080574_TMP930"/>
<dbReference type="STRING" id="1250539.Ga0080574_TMP930"/>
<dbReference type="InterPro" id="IPR000055">
    <property type="entry name" value="Restrct_endonuc_typeI_TRD"/>
</dbReference>
<dbReference type="Gene3D" id="1.10.287.1120">
    <property type="entry name" value="Bipartite methylase S protein"/>
    <property type="match status" value="1"/>
</dbReference>
<keyword evidence="4" id="KW-0175">Coiled coil</keyword>
<evidence type="ECO:0000256" key="3">
    <source>
        <dbReference type="ARBA" id="ARBA00023125"/>
    </source>
</evidence>
<dbReference type="SUPFAM" id="SSF116734">
    <property type="entry name" value="DNA methylase specificity domain"/>
    <property type="match status" value="2"/>
</dbReference>
<protein>
    <submittedName>
        <fullName evidence="6">Restriction endonuclease S subunit</fullName>
    </submittedName>
</protein>
<comment type="similarity">
    <text evidence="1">Belongs to the type-I restriction system S methylase family.</text>
</comment>
<dbReference type="GO" id="GO:0009307">
    <property type="term" value="P:DNA restriction-modification system"/>
    <property type="evidence" value="ECO:0007669"/>
    <property type="project" value="UniProtKB-KW"/>
</dbReference>
<dbReference type="GO" id="GO:0003677">
    <property type="term" value="F:DNA binding"/>
    <property type="evidence" value="ECO:0007669"/>
    <property type="project" value="UniProtKB-KW"/>
</dbReference>
<dbReference type="PANTHER" id="PTHR30408">
    <property type="entry name" value="TYPE-1 RESTRICTION ENZYME ECOKI SPECIFICITY PROTEIN"/>
    <property type="match status" value="1"/>
</dbReference>
<dbReference type="Pfam" id="PF01420">
    <property type="entry name" value="Methylase_S"/>
    <property type="match status" value="2"/>
</dbReference>
<gene>
    <name evidence="6" type="ORF">Ga0080574_TMP930</name>
</gene>
<evidence type="ECO:0000313" key="7">
    <source>
        <dbReference type="Proteomes" id="UP000187059"/>
    </source>
</evidence>
<dbReference type="InterPro" id="IPR052021">
    <property type="entry name" value="Type-I_RS_S_subunit"/>
</dbReference>
<evidence type="ECO:0000256" key="2">
    <source>
        <dbReference type="ARBA" id="ARBA00022747"/>
    </source>
</evidence>
<evidence type="ECO:0000259" key="5">
    <source>
        <dbReference type="Pfam" id="PF01420"/>
    </source>
</evidence>
<keyword evidence="3" id="KW-0238">DNA-binding</keyword>
<evidence type="ECO:0000256" key="1">
    <source>
        <dbReference type="ARBA" id="ARBA00010923"/>
    </source>
</evidence>
<dbReference type="AlphaFoldDB" id="A0A1P8UPD0"/>
<keyword evidence="7" id="KW-1185">Reference proteome</keyword>